<proteinExistence type="predicted"/>
<feature type="transmembrane region" description="Helical" evidence="1">
    <location>
        <begin position="40"/>
        <end position="60"/>
    </location>
</feature>
<dbReference type="SUPFAM" id="SSF48097">
    <property type="entry name" value="Regulator of G-protein signaling, RGS"/>
    <property type="match status" value="1"/>
</dbReference>
<evidence type="ECO:0000259" key="2">
    <source>
        <dbReference type="Pfam" id="PF00615"/>
    </source>
</evidence>
<dbReference type="InterPro" id="IPR036305">
    <property type="entry name" value="RGS_sf"/>
</dbReference>
<protein>
    <recommendedName>
        <fullName evidence="2">RGS domain-containing protein</fullName>
    </recommendedName>
</protein>
<dbReference type="AlphaFoldDB" id="A0A1Y1XE30"/>
<evidence type="ECO:0000313" key="3">
    <source>
        <dbReference type="EMBL" id="ORX84018.1"/>
    </source>
</evidence>
<organism evidence="3 4">
    <name type="scientific">Anaeromyces robustus</name>
    <dbReference type="NCBI Taxonomy" id="1754192"/>
    <lineage>
        <taxon>Eukaryota</taxon>
        <taxon>Fungi</taxon>
        <taxon>Fungi incertae sedis</taxon>
        <taxon>Chytridiomycota</taxon>
        <taxon>Chytridiomycota incertae sedis</taxon>
        <taxon>Neocallimastigomycetes</taxon>
        <taxon>Neocallimastigales</taxon>
        <taxon>Neocallimastigaceae</taxon>
        <taxon>Anaeromyces</taxon>
    </lineage>
</organism>
<name>A0A1Y1XE30_9FUNG</name>
<dbReference type="EMBL" id="MCFG01000060">
    <property type="protein sequence ID" value="ORX84018.1"/>
    <property type="molecule type" value="Genomic_DNA"/>
</dbReference>
<reference evidence="3 4" key="1">
    <citation type="submission" date="2016-08" db="EMBL/GenBank/DDBJ databases">
        <title>A Parts List for Fungal Cellulosomes Revealed by Comparative Genomics.</title>
        <authorList>
            <consortium name="DOE Joint Genome Institute"/>
            <person name="Haitjema C.H."/>
            <person name="Gilmore S.P."/>
            <person name="Henske J.K."/>
            <person name="Solomon K.V."/>
            <person name="De Groot R."/>
            <person name="Kuo A."/>
            <person name="Mondo S.J."/>
            <person name="Salamov A.A."/>
            <person name="Labutti K."/>
            <person name="Zhao Z."/>
            <person name="Chiniquy J."/>
            <person name="Barry K."/>
            <person name="Brewer H.M."/>
            <person name="Purvine S.O."/>
            <person name="Wright A.T."/>
            <person name="Boxma B."/>
            <person name="Van Alen T."/>
            <person name="Hackstein J.H."/>
            <person name="Baker S.E."/>
            <person name="Grigoriev I.V."/>
            <person name="O'Malley M.A."/>
        </authorList>
    </citation>
    <scope>NUCLEOTIDE SEQUENCE [LARGE SCALE GENOMIC DNA]</scope>
    <source>
        <strain evidence="3 4">S4</strain>
    </source>
</reference>
<evidence type="ECO:0000313" key="4">
    <source>
        <dbReference type="Proteomes" id="UP000193944"/>
    </source>
</evidence>
<keyword evidence="1" id="KW-0812">Transmembrane</keyword>
<reference evidence="3 4" key="2">
    <citation type="submission" date="2016-08" db="EMBL/GenBank/DDBJ databases">
        <title>Pervasive Adenine N6-methylation of Active Genes in Fungi.</title>
        <authorList>
            <consortium name="DOE Joint Genome Institute"/>
            <person name="Mondo S.J."/>
            <person name="Dannebaum R.O."/>
            <person name="Kuo R.C."/>
            <person name="Labutti K."/>
            <person name="Haridas S."/>
            <person name="Kuo A."/>
            <person name="Salamov A."/>
            <person name="Ahrendt S.R."/>
            <person name="Lipzen A."/>
            <person name="Sullivan W."/>
            <person name="Andreopoulos W.B."/>
            <person name="Clum A."/>
            <person name="Lindquist E."/>
            <person name="Daum C."/>
            <person name="Ramamoorthy G.K."/>
            <person name="Gryganskyi A."/>
            <person name="Culley D."/>
            <person name="Magnuson J.K."/>
            <person name="James T.Y."/>
            <person name="O'Malley M.A."/>
            <person name="Stajich J.E."/>
            <person name="Spatafora J.W."/>
            <person name="Visel A."/>
            <person name="Grigoriev I.V."/>
        </authorList>
    </citation>
    <scope>NUCLEOTIDE SEQUENCE [LARGE SCALE GENOMIC DNA]</scope>
    <source>
        <strain evidence="3 4">S4</strain>
    </source>
</reference>
<dbReference type="InterPro" id="IPR016137">
    <property type="entry name" value="RGS"/>
</dbReference>
<dbReference type="OrthoDB" id="10447914at2759"/>
<feature type="domain" description="RGS" evidence="2">
    <location>
        <begin position="426"/>
        <end position="488"/>
    </location>
</feature>
<dbReference type="Pfam" id="PF00615">
    <property type="entry name" value="RGS"/>
    <property type="match status" value="1"/>
</dbReference>
<feature type="transmembrane region" description="Helical" evidence="1">
    <location>
        <begin position="304"/>
        <end position="326"/>
    </location>
</feature>
<feature type="transmembrane region" description="Helical" evidence="1">
    <location>
        <begin position="244"/>
        <end position="263"/>
    </location>
</feature>
<dbReference type="Proteomes" id="UP000193944">
    <property type="component" value="Unassembled WGS sequence"/>
</dbReference>
<gene>
    <name evidence="3" type="ORF">BCR32DRAFT_277475</name>
</gene>
<evidence type="ECO:0000256" key="1">
    <source>
        <dbReference type="SAM" id="Phobius"/>
    </source>
</evidence>
<keyword evidence="1" id="KW-0472">Membrane</keyword>
<keyword evidence="4" id="KW-1185">Reference proteome</keyword>
<dbReference type="Gene3D" id="1.10.167.10">
    <property type="entry name" value="Regulator of G-protein Signalling 4, domain 2"/>
    <property type="match status" value="1"/>
</dbReference>
<sequence length="491" mass="57939">MSIKYILFTEIFKRDNHGILLDSKELEAKDNFEPNRPVEYSILAFLIIFFIPSLLLYIKYRNHILIKYREPLLVIIGGILASINAICVPLIRVLKLWCIANLVLSYVIFSFVIFTLSKFIKIFYIQRLSIFKLKFSEKKNEKIHEKGSQVLKKIESTRIKNTSIKNIDNNFSNDEFSIEDFTISDPNHYFKKLNKIINKKIKLYYVLLPISSLILYYLILTIRDSKILKTRCINENIKISLPKLILNIVIVVHSIYVFYQAYYKQKWDKELRKEYTAFVIVVIFCSVFMAISMKSVFGDLVFKYRIYIFQIIPMTVHLLCIIDPLIKIYFYSRKSREITLTEDEFLARLSDTSFKEQVKDIATQTFCIENLLFFEAYCDLMNIIIKYYNKKNIPSISNSEENFSYSDVLKTDTTHQVLYQPFDPIFKPQYEQIYALYIKEDGIASINISSSVTSDIENQILNDNYSYLMFHKAAEEVGELLYSNIYPRMTL</sequence>
<accession>A0A1Y1XE30</accession>
<comment type="caution">
    <text evidence="3">The sequence shown here is derived from an EMBL/GenBank/DDBJ whole genome shotgun (WGS) entry which is preliminary data.</text>
</comment>
<feature type="transmembrane region" description="Helical" evidence="1">
    <location>
        <begin position="72"/>
        <end position="91"/>
    </location>
</feature>
<dbReference type="InterPro" id="IPR044926">
    <property type="entry name" value="RGS_subdomain_2"/>
</dbReference>
<feature type="transmembrane region" description="Helical" evidence="1">
    <location>
        <begin position="103"/>
        <end position="124"/>
    </location>
</feature>
<feature type="transmembrane region" description="Helical" evidence="1">
    <location>
        <begin position="201"/>
        <end position="219"/>
    </location>
</feature>
<keyword evidence="1" id="KW-1133">Transmembrane helix</keyword>
<feature type="transmembrane region" description="Helical" evidence="1">
    <location>
        <begin position="275"/>
        <end position="292"/>
    </location>
</feature>